<dbReference type="SUPFAM" id="SSF51161">
    <property type="entry name" value="Trimeric LpxA-like enzymes"/>
    <property type="match status" value="1"/>
</dbReference>
<dbReference type="InterPro" id="IPR005835">
    <property type="entry name" value="NTP_transferase_dom"/>
</dbReference>
<dbReference type="InterPro" id="IPR011004">
    <property type="entry name" value="Trimer_LpxA-like_sf"/>
</dbReference>
<reference evidence="2" key="1">
    <citation type="journal article" date="2005" name="Environ. Microbiol.">
        <title>Genetic and functional properties of uncultivated thermophilic crenarchaeotes from a subsurface gold mine as revealed by analysis of genome fragments.</title>
        <authorList>
            <person name="Nunoura T."/>
            <person name="Hirayama H."/>
            <person name="Takami H."/>
            <person name="Oida H."/>
            <person name="Nishi S."/>
            <person name="Shimamura S."/>
            <person name="Suzuki Y."/>
            <person name="Inagaki F."/>
            <person name="Takai K."/>
            <person name="Nealson K.H."/>
            <person name="Horikoshi K."/>
        </authorList>
    </citation>
    <scope>NUCLEOTIDE SEQUENCE</scope>
</reference>
<dbReference type="PANTHER" id="PTHR42883">
    <property type="entry name" value="GLUCOSE-1-PHOSPHATE THYMIDYLTRANSFERASE"/>
    <property type="match status" value="1"/>
</dbReference>
<organism evidence="2">
    <name type="scientific">Acetithermum autotrophicum</name>
    <dbReference type="NCBI Taxonomy" id="1446466"/>
    <lineage>
        <taxon>Bacteria</taxon>
        <taxon>Candidatus Bipolaricaulota</taxon>
        <taxon>Candidatus Acetithermum</taxon>
    </lineage>
</organism>
<dbReference type="AlphaFoldDB" id="H5SQD0"/>
<dbReference type="NCBIfam" id="TIGR01208">
    <property type="entry name" value="rmlA_long"/>
    <property type="match status" value="1"/>
</dbReference>
<proteinExistence type="predicted"/>
<dbReference type="CDD" id="cd04189">
    <property type="entry name" value="G1P_TT_long"/>
    <property type="match status" value="1"/>
</dbReference>
<dbReference type="GO" id="GO:0016740">
    <property type="term" value="F:transferase activity"/>
    <property type="evidence" value="ECO:0007669"/>
    <property type="project" value="UniProtKB-KW"/>
</dbReference>
<evidence type="ECO:0000313" key="2">
    <source>
        <dbReference type="EMBL" id="BAL58366.1"/>
    </source>
</evidence>
<evidence type="ECO:0000259" key="1">
    <source>
        <dbReference type="Pfam" id="PF00483"/>
    </source>
</evidence>
<dbReference type="SUPFAM" id="SSF53448">
    <property type="entry name" value="Nucleotide-diphospho-sugar transferases"/>
    <property type="match status" value="1"/>
</dbReference>
<dbReference type="InterPro" id="IPR005908">
    <property type="entry name" value="G1P_thy_trans_l"/>
</dbReference>
<gene>
    <name evidence="2" type="ORF">HGMM_OP1C061</name>
</gene>
<keyword evidence="2" id="KW-0808">Transferase</keyword>
<dbReference type="EMBL" id="AP011800">
    <property type="protein sequence ID" value="BAL58366.1"/>
    <property type="molecule type" value="Genomic_DNA"/>
</dbReference>
<reference evidence="2" key="2">
    <citation type="journal article" date="2012" name="PLoS ONE">
        <title>A Deeply Branching Thermophilic Bacterium with an Ancient Acetyl-CoA Pathway Dominates a Subsurface Ecosystem.</title>
        <authorList>
            <person name="Takami H."/>
            <person name="Noguchi H."/>
            <person name="Takaki Y."/>
            <person name="Uchiyama I."/>
            <person name="Toyoda A."/>
            <person name="Nishi S."/>
            <person name="Chee G.-J."/>
            <person name="Arai W."/>
            <person name="Nunoura T."/>
            <person name="Itoh T."/>
            <person name="Hattori M."/>
            <person name="Takai K."/>
        </authorList>
    </citation>
    <scope>NUCLEOTIDE SEQUENCE</scope>
</reference>
<dbReference type="PANTHER" id="PTHR42883:SF2">
    <property type="entry name" value="THYMIDYLYLTRANSFERASE"/>
    <property type="match status" value="1"/>
</dbReference>
<dbReference type="Gene3D" id="2.160.10.10">
    <property type="entry name" value="Hexapeptide repeat proteins"/>
    <property type="match status" value="1"/>
</dbReference>
<name>H5SQD0_ACEAU</name>
<sequence length="354" mass="39261">MKAIILCAGEGTRMRPLTYTGAKHLIPVANKPVIFYSIEAVAQAGIKELGIVVSPHREEEFKLTLGDGSQWGVKISYILQHQPKGLAHAVSCAQEFVGREPFLVYLGDNLLENGVTDFVKEFERGDANASIVLYEVPDPRSFGVAQLQDGRVIRVIEKPKEPPSNLAIVGVYLFDEKIFEAIREIKPSWRDELEITDAIQRLIDKGYRVTPHLVRGWWKDVGKPEDMLHANRLLLERITTQIEGTLDSCSQVAGRVQIAPGAQITNSELRGPLVIGEGAVIEDSFIGPFTAIGPRVTIRHSEIEYSIVMEGSIIEGIGRIDHSLIGRNVQISKKDRRPEALSFVLADNSQIKLI</sequence>
<protein>
    <submittedName>
        <fullName evidence="2">Glucose-1-phosphate thymidyltransferase</fullName>
    </submittedName>
</protein>
<dbReference type="InterPro" id="IPR029044">
    <property type="entry name" value="Nucleotide-diphossugar_trans"/>
</dbReference>
<feature type="domain" description="Nucleotidyl transferase" evidence="1">
    <location>
        <begin position="2"/>
        <end position="235"/>
    </location>
</feature>
<dbReference type="Gene3D" id="3.90.550.10">
    <property type="entry name" value="Spore Coat Polysaccharide Biosynthesis Protein SpsA, Chain A"/>
    <property type="match status" value="1"/>
</dbReference>
<accession>H5SQD0</accession>
<dbReference type="Pfam" id="PF00483">
    <property type="entry name" value="NTP_transferase"/>
    <property type="match status" value="1"/>
</dbReference>